<protein>
    <submittedName>
        <fullName evidence="2">Uncharacterized protein</fullName>
    </submittedName>
</protein>
<reference evidence="2 3" key="1">
    <citation type="submission" date="2019-05" db="EMBL/GenBank/DDBJ databases">
        <title>Another draft genome of Portunus trituberculatus and its Hox gene families provides insights of decapod evolution.</title>
        <authorList>
            <person name="Jeong J.-H."/>
            <person name="Song I."/>
            <person name="Kim S."/>
            <person name="Choi T."/>
            <person name="Kim D."/>
            <person name="Ryu S."/>
            <person name="Kim W."/>
        </authorList>
    </citation>
    <scope>NUCLEOTIDE SEQUENCE [LARGE SCALE GENOMIC DNA]</scope>
    <source>
        <tissue evidence="2">Muscle</tissue>
    </source>
</reference>
<accession>A0A5B7F745</accession>
<sequence length="182" mass="19306">MLPPPSPENSVEGPGTAGEDTPLATGSRVEHRTARKVSPPTANSEAGLGTEGACPPLTPGAKPGRGDTLRLASLLPAATTEEPEPVGRPGLSYTQHQPEGADAHSLHRLQTLKTQNWRQGTTRPLTTRGLRSQLLPVRMLLSGTTKRLGLLLLLSRTLLTILHKPLELEKGEVGTLTTPVFS</sequence>
<evidence type="ECO:0000313" key="2">
    <source>
        <dbReference type="EMBL" id="MPC40374.1"/>
    </source>
</evidence>
<keyword evidence="3" id="KW-1185">Reference proteome</keyword>
<evidence type="ECO:0000256" key="1">
    <source>
        <dbReference type="SAM" id="MobiDB-lite"/>
    </source>
</evidence>
<comment type="caution">
    <text evidence="2">The sequence shown here is derived from an EMBL/GenBank/DDBJ whole genome shotgun (WGS) entry which is preliminary data.</text>
</comment>
<name>A0A5B7F745_PORTR</name>
<gene>
    <name evidence="2" type="ORF">E2C01_033930</name>
</gene>
<evidence type="ECO:0000313" key="3">
    <source>
        <dbReference type="Proteomes" id="UP000324222"/>
    </source>
</evidence>
<dbReference type="AlphaFoldDB" id="A0A5B7F745"/>
<organism evidence="2 3">
    <name type="scientific">Portunus trituberculatus</name>
    <name type="common">Swimming crab</name>
    <name type="synonym">Neptunus trituberculatus</name>
    <dbReference type="NCBI Taxonomy" id="210409"/>
    <lineage>
        <taxon>Eukaryota</taxon>
        <taxon>Metazoa</taxon>
        <taxon>Ecdysozoa</taxon>
        <taxon>Arthropoda</taxon>
        <taxon>Crustacea</taxon>
        <taxon>Multicrustacea</taxon>
        <taxon>Malacostraca</taxon>
        <taxon>Eumalacostraca</taxon>
        <taxon>Eucarida</taxon>
        <taxon>Decapoda</taxon>
        <taxon>Pleocyemata</taxon>
        <taxon>Brachyura</taxon>
        <taxon>Eubrachyura</taxon>
        <taxon>Portunoidea</taxon>
        <taxon>Portunidae</taxon>
        <taxon>Portuninae</taxon>
        <taxon>Portunus</taxon>
    </lineage>
</organism>
<proteinExistence type="predicted"/>
<dbReference type="Proteomes" id="UP000324222">
    <property type="component" value="Unassembled WGS sequence"/>
</dbReference>
<feature type="region of interest" description="Disordered" evidence="1">
    <location>
        <begin position="1"/>
        <end position="102"/>
    </location>
</feature>
<dbReference type="EMBL" id="VSRR010004669">
    <property type="protein sequence ID" value="MPC40374.1"/>
    <property type="molecule type" value="Genomic_DNA"/>
</dbReference>